<evidence type="ECO:0000256" key="8">
    <source>
        <dbReference type="ARBA" id="ARBA00058688"/>
    </source>
</evidence>
<proteinExistence type="inferred from homology"/>
<dbReference type="Proteomes" id="UP000032737">
    <property type="component" value="Chromosome"/>
</dbReference>
<dbReference type="GO" id="GO:1990904">
    <property type="term" value="C:ribonucleoprotein complex"/>
    <property type="evidence" value="ECO:0007669"/>
    <property type="project" value="UniProtKB-KW"/>
</dbReference>
<dbReference type="PANTHER" id="PTHR12903">
    <property type="entry name" value="MITOCHONDRIAL RIBOSOMAL PROTEIN L24"/>
    <property type="match status" value="1"/>
</dbReference>
<gene>
    <name evidence="9 11" type="primary">rplX</name>
    <name evidence="11" type="ORF">BN85302460</name>
</gene>
<dbReference type="Gene3D" id="2.30.30.30">
    <property type="match status" value="1"/>
</dbReference>
<comment type="similarity">
    <text evidence="2 9">Belongs to the universal ribosomal protein uL24 family.</text>
</comment>
<dbReference type="CDD" id="cd06089">
    <property type="entry name" value="KOW_RPL26"/>
    <property type="match status" value="1"/>
</dbReference>
<evidence type="ECO:0000256" key="7">
    <source>
        <dbReference type="ARBA" id="ARBA00035206"/>
    </source>
</evidence>
<keyword evidence="6 9" id="KW-0687">Ribonucleoprotein</keyword>
<dbReference type="GO" id="GO:0019843">
    <property type="term" value="F:rRNA binding"/>
    <property type="evidence" value="ECO:0007669"/>
    <property type="project" value="UniProtKB-UniRule"/>
</dbReference>
<dbReference type="EMBL" id="FO681348">
    <property type="protein sequence ID" value="CCV65267.1"/>
    <property type="molecule type" value="Genomic_DNA"/>
</dbReference>
<keyword evidence="4 9" id="KW-0694">RNA-binding</keyword>
<dbReference type="InterPro" id="IPR003256">
    <property type="entry name" value="Ribosomal_uL24"/>
</dbReference>
<protein>
    <recommendedName>
        <fullName evidence="7 9">Large ribosomal subunit protein uL24</fullName>
    </recommendedName>
</protein>
<evidence type="ECO:0000313" key="11">
    <source>
        <dbReference type="EMBL" id="CCV65267.1"/>
    </source>
</evidence>
<dbReference type="GO" id="GO:0005840">
    <property type="term" value="C:ribosome"/>
    <property type="evidence" value="ECO:0007669"/>
    <property type="project" value="UniProtKB-KW"/>
</dbReference>
<evidence type="ECO:0000256" key="4">
    <source>
        <dbReference type="ARBA" id="ARBA00022884"/>
    </source>
</evidence>
<keyword evidence="5 9" id="KW-0689">Ribosomal protein</keyword>
<feature type="domain" description="Large ribosomal subunit protein uL24 C-terminal" evidence="10">
    <location>
        <begin position="48"/>
        <end position="110"/>
    </location>
</feature>
<dbReference type="Pfam" id="PF17136">
    <property type="entry name" value="ribosomal_L24"/>
    <property type="match status" value="1"/>
</dbReference>
<dbReference type="InterPro" id="IPR014722">
    <property type="entry name" value="Rib_uL2_dom2"/>
</dbReference>
<evidence type="ECO:0000313" key="12">
    <source>
        <dbReference type="Proteomes" id="UP000032737"/>
    </source>
</evidence>
<dbReference type="GO" id="GO:0006412">
    <property type="term" value="P:translation"/>
    <property type="evidence" value="ECO:0007669"/>
    <property type="project" value="UniProtKB-UniRule"/>
</dbReference>
<dbReference type="AlphaFoldDB" id="U4KMB9"/>
<evidence type="ECO:0000256" key="5">
    <source>
        <dbReference type="ARBA" id="ARBA00022980"/>
    </source>
</evidence>
<dbReference type="OrthoDB" id="9807419at2"/>
<evidence type="ECO:0000256" key="3">
    <source>
        <dbReference type="ARBA" id="ARBA00022730"/>
    </source>
</evidence>
<organism evidence="11 12">
    <name type="scientific">Acholeplasma brassicae</name>
    <dbReference type="NCBI Taxonomy" id="61635"/>
    <lineage>
        <taxon>Bacteria</taxon>
        <taxon>Bacillati</taxon>
        <taxon>Mycoplasmatota</taxon>
        <taxon>Mollicutes</taxon>
        <taxon>Acholeplasmatales</taxon>
        <taxon>Acholeplasmataceae</taxon>
        <taxon>Acholeplasma</taxon>
    </lineage>
</organism>
<dbReference type="InterPro" id="IPR057264">
    <property type="entry name" value="Ribosomal_uL24_C"/>
</dbReference>
<dbReference type="FunFam" id="2.30.30.30:FF:000004">
    <property type="entry name" value="50S ribosomal protein L24"/>
    <property type="match status" value="1"/>
</dbReference>
<dbReference type="NCBIfam" id="TIGR01079">
    <property type="entry name" value="rplX_bact"/>
    <property type="match status" value="1"/>
</dbReference>
<accession>U4KMB9</accession>
<reference evidence="11 12" key="1">
    <citation type="journal article" date="2013" name="J. Mol. Microbiol. Biotechnol.">
        <title>Analysis of the Complete Genomes of Acholeplasma brassicae , A. palmae and A. laidlawii and Their Comparison to the Obligate Parasites from ' Candidatus Phytoplasma'.</title>
        <authorList>
            <person name="Kube M."/>
            <person name="Siewert C."/>
            <person name="Migdoll A.M."/>
            <person name="Duduk B."/>
            <person name="Holz S."/>
            <person name="Rabus R."/>
            <person name="Seemuller E."/>
            <person name="Mitrovic J."/>
            <person name="Muller I."/>
            <person name="Buttner C."/>
            <person name="Reinhardt R."/>
        </authorList>
    </citation>
    <scope>NUCLEOTIDE SEQUENCE [LARGE SCALE GENOMIC DNA]</scope>
    <source>
        <strain evidence="12">0502</strain>
    </source>
</reference>
<comment type="subunit">
    <text evidence="9">Part of the 50S ribosomal subunit.</text>
</comment>
<evidence type="ECO:0000256" key="9">
    <source>
        <dbReference type="HAMAP-Rule" id="MF_01326"/>
    </source>
</evidence>
<keyword evidence="3 9" id="KW-0699">rRNA-binding</keyword>
<dbReference type="KEGG" id="abra:BN85302460"/>
<keyword evidence="12" id="KW-1185">Reference proteome</keyword>
<dbReference type="SUPFAM" id="SSF50104">
    <property type="entry name" value="Translation proteins SH3-like domain"/>
    <property type="match status" value="1"/>
</dbReference>
<name>U4KMB9_9MOLU</name>
<dbReference type="STRING" id="61635.BN85302460"/>
<dbReference type="RefSeq" id="WP_030004129.1">
    <property type="nucleotide sequence ID" value="NC_022549.1"/>
</dbReference>
<dbReference type="GO" id="GO:0003735">
    <property type="term" value="F:structural constituent of ribosome"/>
    <property type="evidence" value="ECO:0007669"/>
    <property type="project" value="InterPro"/>
</dbReference>
<evidence type="ECO:0000259" key="10">
    <source>
        <dbReference type="Pfam" id="PF17136"/>
    </source>
</evidence>
<dbReference type="HAMAP" id="MF_01326_B">
    <property type="entry name" value="Ribosomal_uL24_B"/>
    <property type="match status" value="1"/>
</dbReference>
<dbReference type="InterPro" id="IPR041988">
    <property type="entry name" value="Ribosomal_uL24_KOW"/>
</dbReference>
<evidence type="ECO:0000256" key="2">
    <source>
        <dbReference type="ARBA" id="ARBA00010618"/>
    </source>
</evidence>
<evidence type="ECO:0000256" key="6">
    <source>
        <dbReference type="ARBA" id="ARBA00023274"/>
    </source>
</evidence>
<dbReference type="HOGENOM" id="CLU_093315_2_0_14"/>
<sequence>MNIKSGDTVVVIAGKDKFTVDKKGKKVQTTGKVIKAFPNEQKVLVEGVNKVKKHQRPTQQNEKGSIVEQEAPIHVSNVMILDPKKGVPTRVGYKMVDGKKVRYAKKSGDSLDK</sequence>
<comment type="function">
    <text evidence="1 9">One of two assembly initiator proteins, it binds directly to the 5'-end of the 23S rRNA, where it nucleates assembly of the 50S subunit.</text>
</comment>
<comment type="function">
    <text evidence="8 9">One of the proteins that surrounds the polypeptide exit tunnel on the outside of the subunit.</text>
</comment>
<dbReference type="InterPro" id="IPR008991">
    <property type="entry name" value="Translation_prot_SH3-like_sf"/>
</dbReference>
<evidence type="ECO:0000256" key="1">
    <source>
        <dbReference type="ARBA" id="ARBA00004072"/>
    </source>
</evidence>